<feature type="transmembrane region" description="Helical" evidence="2">
    <location>
        <begin position="307"/>
        <end position="327"/>
    </location>
</feature>
<dbReference type="AlphaFoldDB" id="A0A6A3D085"/>
<accession>A0A6A3D085</accession>
<evidence type="ECO:0000313" key="6">
    <source>
        <dbReference type="Proteomes" id="UP000436088"/>
    </source>
</evidence>
<gene>
    <name evidence="5" type="ORF">F3Y22_tig00000778pilonHSYRG00038</name>
</gene>
<feature type="region of interest" description="Disordered" evidence="1">
    <location>
        <begin position="51"/>
        <end position="186"/>
    </location>
</feature>
<dbReference type="EMBL" id="VEPZ02000074">
    <property type="protein sequence ID" value="KAE8734044.1"/>
    <property type="molecule type" value="Genomic_DNA"/>
</dbReference>
<feature type="compositionally biased region" description="Polar residues" evidence="1">
    <location>
        <begin position="146"/>
        <end position="159"/>
    </location>
</feature>
<keyword evidence="3" id="KW-0732">Signal</keyword>
<dbReference type="PANTHER" id="PTHR34200">
    <property type="entry name" value="DENTIN SIALOPHOSPHOPROTEIN-LIKE ISOFORM X1"/>
    <property type="match status" value="1"/>
</dbReference>
<keyword evidence="2" id="KW-1133">Transmembrane helix</keyword>
<evidence type="ECO:0000256" key="3">
    <source>
        <dbReference type="SAM" id="SignalP"/>
    </source>
</evidence>
<dbReference type="Pfam" id="PF24053">
    <property type="entry name" value="DUF7356"/>
    <property type="match status" value="1"/>
</dbReference>
<evidence type="ECO:0000256" key="1">
    <source>
        <dbReference type="SAM" id="MobiDB-lite"/>
    </source>
</evidence>
<keyword evidence="2" id="KW-0472">Membrane</keyword>
<feature type="compositionally biased region" description="Basic and acidic residues" evidence="1">
    <location>
        <begin position="129"/>
        <end position="145"/>
    </location>
</feature>
<sequence>MDRNAITASILLFLMISDVASSSFWKLRYLADESPSENDTIAAAASTPVNSSLLPIPLKGPGDKKLDLKRDNSTKSDPKSSKRMDSMTSLPVDKKDMKPLGKPAKVNSSTQKEIASGNNSILTLTSTPKGDKTIEENEGKKKNVDSGKNSNSTNTQKGSYTKEDKEIKKKKKKPTMKNADENNSNSVIAKPCDGIVTRCEDQSSLTACIKGFGTGSKELTVLVHNSGEEILNVNLDGPYGGSFPKRLRIPKHGSQKINIPTTVDEPSSIVLTAGNGNCILPLDPNVSNTLFFSKLPSYDKLLTPVNGAYFLIVAVAILGGSWGCCIYRKRRQHDHGIPYQELEMGMPESMAATVVETTEGWDQVWDDDWDEDNAVRSPLGRNVTTSISANCRIARSSSRDDWDD</sequence>
<dbReference type="PANTHER" id="PTHR34200:SF2">
    <property type="entry name" value="TRANSMEMBRANE PROTEIN"/>
    <property type="match status" value="1"/>
</dbReference>
<feature type="chain" id="PRO_5025657168" description="DUF7356 domain-containing protein" evidence="3">
    <location>
        <begin position="23"/>
        <end position="404"/>
    </location>
</feature>
<feature type="compositionally biased region" description="Polar residues" evidence="1">
    <location>
        <begin position="106"/>
        <end position="128"/>
    </location>
</feature>
<feature type="compositionally biased region" description="Basic and acidic residues" evidence="1">
    <location>
        <begin position="61"/>
        <end position="85"/>
    </location>
</feature>
<proteinExistence type="predicted"/>
<organism evidence="5 6">
    <name type="scientific">Hibiscus syriacus</name>
    <name type="common">Rose of Sharon</name>
    <dbReference type="NCBI Taxonomy" id="106335"/>
    <lineage>
        <taxon>Eukaryota</taxon>
        <taxon>Viridiplantae</taxon>
        <taxon>Streptophyta</taxon>
        <taxon>Embryophyta</taxon>
        <taxon>Tracheophyta</taxon>
        <taxon>Spermatophyta</taxon>
        <taxon>Magnoliopsida</taxon>
        <taxon>eudicotyledons</taxon>
        <taxon>Gunneridae</taxon>
        <taxon>Pentapetalae</taxon>
        <taxon>rosids</taxon>
        <taxon>malvids</taxon>
        <taxon>Malvales</taxon>
        <taxon>Malvaceae</taxon>
        <taxon>Malvoideae</taxon>
        <taxon>Hibiscus</taxon>
    </lineage>
</organism>
<keyword evidence="2" id="KW-0812">Transmembrane</keyword>
<dbReference type="InterPro" id="IPR055780">
    <property type="entry name" value="DUF7356"/>
</dbReference>
<comment type="caution">
    <text evidence="5">The sequence shown here is derived from an EMBL/GenBank/DDBJ whole genome shotgun (WGS) entry which is preliminary data.</text>
</comment>
<name>A0A6A3D085_HIBSY</name>
<reference evidence="5" key="1">
    <citation type="submission" date="2019-09" db="EMBL/GenBank/DDBJ databases">
        <title>Draft genome information of white flower Hibiscus syriacus.</title>
        <authorList>
            <person name="Kim Y.-M."/>
        </authorList>
    </citation>
    <scope>NUCLEOTIDE SEQUENCE [LARGE SCALE GENOMIC DNA]</scope>
    <source>
        <strain evidence="5">YM2019G1</strain>
    </source>
</reference>
<evidence type="ECO:0000313" key="5">
    <source>
        <dbReference type="EMBL" id="KAE8734044.1"/>
    </source>
</evidence>
<protein>
    <recommendedName>
        <fullName evidence="4">DUF7356 domain-containing protein</fullName>
    </recommendedName>
</protein>
<dbReference type="Proteomes" id="UP000436088">
    <property type="component" value="Unassembled WGS sequence"/>
</dbReference>
<keyword evidence="6" id="KW-1185">Reference proteome</keyword>
<evidence type="ECO:0000256" key="2">
    <source>
        <dbReference type="SAM" id="Phobius"/>
    </source>
</evidence>
<feature type="signal peptide" evidence="3">
    <location>
        <begin position="1"/>
        <end position="22"/>
    </location>
</feature>
<feature type="domain" description="DUF7356" evidence="4">
    <location>
        <begin position="185"/>
        <end position="285"/>
    </location>
</feature>
<evidence type="ECO:0000259" key="4">
    <source>
        <dbReference type="Pfam" id="PF24053"/>
    </source>
</evidence>